<name>A0AA38KKV7_TAXCH</name>
<sequence>MAQVFSSLPVLSVGEMIGSPVSTPLSQQLSFPSISTSSLIASTPEAILTSTPSIITTSISFPTNITSAIILSSAP</sequence>
<evidence type="ECO:0000313" key="2">
    <source>
        <dbReference type="Proteomes" id="UP000824469"/>
    </source>
</evidence>
<keyword evidence="2" id="KW-1185">Reference proteome</keyword>
<dbReference type="Proteomes" id="UP000824469">
    <property type="component" value="Unassembled WGS sequence"/>
</dbReference>
<accession>A0AA38KKV7</accession>
<organism evidence="1 2">
    <name type="scientific">Taxus chinensis</name>
    <name type="common">Chinese yew</name>
    <name type="synonym">Taxus wallichiana var. chinensis</name>
    <dbReference type="NCBI Taxonomy" id="29808"/>
    <lineage>
        <taxon>Eukaryota</taxon>
        <taxon>Viridiplantae</taxon>
        <taxon>Streptophyta</taxon>
        <taxon>Embryophyta</taxon>
        <taxon>Tracheophyta</taxon>
        <taxon>Spermatophyta</taxon>
        <taxon>Pinopsida</taxon>
        <taxon>Pinidae</taxon>
        <taxon>Conifers II</taxon>
        <taxon>Cupressales</taxon>
        <taxon>Taxaceae</taxon>
        <taxon>Taxus</taxon>
    </lineage>
</organism>
<protein>
    <submittedName>
        <fullName evidence="1">Uncharacterized protein</fullName>
    </submittedName>
</protein>
<gene>
    <name evidence="1" type="ORF">KI387_011145</name>
</gene>
<dbReference type="EMBL" id="JAHRHJ020000008">
    <property type="protein sequence ID" value="KAH9306741.1"/>
    <property type="molecule type" value="Genomic_DNA"/>
</dbReference>
<dbReference type="AlphaFoldDB" id="A0AA38KKV7"/>
<feature type="non-terminal residue" evidence="1">
    <location>
        <position position="75"/>
    </location>
</feature>
<comment type="caution">
    <text evidence="1">The sequence shown here is derived from an EMBL/GenBank/DDBJ whole genome shotgun (WGS) entry which is preliminary data.</text>
</comment>
<proteinExistence type="predicted"/>
<reference evidence="1 2" key="1">
    <citation type="journal article" date="2021" name="Nat. Plants">
        <title>The Taxus genome provides insights into paclitaxel biosynthesis.</title>
        <authorList>
            <person name="Xiong X."/>
            <person name="Gou J."/>
            <person name="Liao Q."/>
            <person name="Li Y."/>
            <person name="Zhou Q."/>
            <person name="Bi G."/>
            <person name="Li C."/>
            <person name="Du R."/>
            <person name="Wang X."/>
            <person name="Sun T."/>
            <person name="Guo L."/>
            <person name="Liang H."/>
            <person name="Lu P."/>
            <person name="Wu Y."/>
            <person name="Zhang Z."/>
            <person name="Ro D.K."/>
            <person name="Shang Y."/>
            <person name="Huang S."/>
            <person name="Yan J."/>
        </authorList>
    </citation>
    <scope>NUCLEOTIDE SEQUENCE [LARGE SCALE GENOMIC DNA]</scope>
    <source>
        <strain evidence="1">Ta-2019</strain>
    </source>
</reference>
<evidence type="ECO:0000313" key="1">
    <source>
        <dbReference type="EMBL" id="KAH9306741.1"/>
    </source>
</evidence>